<comment type="caution">
    <text evidence="1">The sequence shown here is derived from an EMBL/GenBank/DDBJ whole genome shotgun (WGS) entry which is preliminary data.</text>
</comment>
<accession>A0A1E7KD83</accession>
<dbReference type="RefSeq" id="WP_069990453.1">
    <property type="nucleotide sequence ID" value="NZ_LJGV01000021.1"/>
</dbReference>
<name>A0A1E7KD83_9ACTN</name>
<dbReference type="AlphaFoldDB" id="A0A1E7KD83"/>
<sequence length="83" mass="8973">MVAWAEDAKITRPDPSDRSVRIHGAYELLTGSGIASPGPVFRADPGTAAASLRNWSTEQTRTGRNGYTPVTLGMGKRLMIWVT</sequence>
<dbReference type="Proteomes" id="UP000175829">
    <property type="component" value="Unassembled WGS sequence"/>
</dbReference>
<evidence type="ECO:0000313" key="2">
    <source>
        <dbReference type="Proteomes" id="UP000175829"/>
    </source>
</evidence>
<dbReference type="EMBL" id="LJGV01000021">
    <property type="protein sequence ID" value="OEV01872.1"/>
    <property type="molecule type" value="Genomic_DNA"/>
</dbReference>
<proteinExistence type="predicted"/>
<protein>
    <submittedName>
        <fullName evidence="1">Uncharacterized protein</fullName>
    </submittedName>
</protein>
<evidence type="ECO:0000313" key="1">
    <source>
        <dbReference type="EMBL" id="OEV01872.1"/>
    </source>
</evidence>
<gene>
    <name evidence="1" type="ORF">AN217_00780</name>
</gene>
<reference evidence="1 2" key="1">
    <citation type="journal article" date="2016" name="Front. Microbiol.">
        <title>Comparative Genomics Analysis of Streptomyces Species Reveals Their Adaptation to the Marine Environment and Their Diversity at the Genomic Level.</title>
        <authorList>
            <person name="Tian X."/>
            <person name="Zhang Z."/>
            <person name="Yang T."/>
            <person name="Chen M."/>
            <person name="Li J."/>
            <person name="Chen F."/>
            <person name="Yang J."/>
            <person name="Li W."/>
            <person name="Zhang B."/>
            <person name="Zhang Z."/>
            <person name="Wu J."/>
            <person name="Zhang C."/>
            <person name="Long L."/>
            <person name="Xiao J."/>
        </authorList>
    </citation>
    <scope>NUCLEOTIDE SEQUENCE [LARGE SCALE GENOMIC DNA]</scope>
    <source>
        <strain evidence="1 2">SCSIO M10379</strain>
    </source>
</reference>
<organism evidence="1 2">
    <name type="scientific">Streptomyces qinglanensis</name>
    <dbReference type="NCBI Taxonomy" id="943816"/>
    <lineage>
        <taxon>Bacteria</taxon>
        <taxon>Bacillati</taxon>
        <taxon>Actinomycetota</taxon>
        <taxon>Actinomycetes</taxon>
        <taxon>Kitasatosporales</taxon>
        <taxon>Streptomycetaceae</taxon>
        <taxon>Streptomyces</taxon>
    </lineage>
</organism>